<protein>
    <submittedName>
        <fullName evidence="1">Uncharacterized protein</fullName>
    </submittedName>
</protein>
<reference evidence="2" key="1">
    <citation type="journal article" date="2010" name="Genome Res.">
        <title>Population genomic sequencing of Coccidioides fungi reveals recent hybridization and transposon control.</title>
        <authorList>
            <person name="Neafsey D.E."/>
            <person name="Barker B.M."/>
            <person name="Sharpton T.J."/>
            <person name="Stajich J.E."/>
            <person name="Park D.J."/>
            <person name="Whiston E."/>
            <person name="Hung C.-Y."/>
            <person name="McMahan C."/>
            <person name="White J."/>
            <person name="Sykes S."/>
            <person name="Heiman D."/>
            <person name="Young S."/>
            <person name="Zeng Q."/>
            <person name="Abouelleil A."/>
            <person name="Aftuck L."/>
            <person name="Bessette D."/>
            <person name="Brown A."/>
            <person name="FitzGerald M."/>
            <person name="Lui A."/>
            <person name="Macdonald J.P."/>
            <person name="Priest M."/>
            <person name="Orbach M.J."/>
            <person name="Galgiani J.N."/>
            <person name="Kirkland T.N."/>
            <person name="Cole G.T."/>
            <person name="Birren B.W."/>
            <person name="Henn M.R."/>
            <person name="Taylor J.W."/>
            <person name="Rounsley S.D."/>
        </authorList>
    </citation>
    <scope>NUCLEOTIDE SEQUENCE [LARGE SCALE GENOMIC DNA]</scope>
    <source>
        <strain evidence="2">RMSCC 3703</strain>
    </source>
</reference>
<evidence type="ECO:0000313" key="2">
    <source>
        <dbReference type="Proteomes" id="UP000054559"/>
    </source>
</evidence>
<dbReference type="EMBL" id="DS268185">
    <property type="protein sequence ID" value="KMU80193.1"/>
    <property type="molecule type" value="Genomic_DNA"/>
</dbReference>
<organism evidence="1 2">
    <name type="scientific">Coccidioides immitis RMSCC 3703</name>
    <dbReference type="NCBI Taxonomy" id="454286"/>
    <lineage>
        <taxon>Eukaryota</taxon>
        <taxon>Fungi</taxon>
        <taxon>Dikarya</taxon>
        <taxon>Ascomycota</taxon>
        <taxon>Pezizomycotina</taxon>
        <taxon>Eurotiomycetes</taxon>
        <taxon>Eurotiomycetidae</taxon>
        <taxon>Onygenales</taxon>
        <taxon>Onygenaceae</taxon>
        <taxon>Coccidioides</taxon>
    </lineage>
</organism>
<name>A0A0J8R8W1_COCIT</name>
<sequence length="99" mass="11344">MLGDEMGDVTSFVDPKLWIYAENKLQKGFGHQLTFSEQVNWQSHAIPRPHLDHRISQPLCAVPYGPYMEAIHFGQIRTVSSIAGRQQKNNTTSPENFRF</sequence>
<evidence type="ECO:0000313" key="1">
    <source>
        <dbReference type="EMBL" id="KMU80193.1"/>
    </source>
</evidence>
<accession>A0A0J8R8W1</accession>
<proteinExistence type="predicted"/>
<dbReference type="AlphaFoldDB" id="A0A0J8R8W1"/>
<gene>
    <name evidence="1" type="ORF">CISG_08301</name>
</gene>
<dbReference type="Proteomes" id="UP000054559">
    <property type="component" value="Unassembled WGS sequence"/>
</dbReference>